<dbReference type="EMBL" id="DSRU01000110">
    <property type="protein sequence ID" value="HFM97759.1"/>
    <property type="molecule type" value="Genomic_DNA"/>
</dbReference>
<dbReference type="Gene3D" id="3.30.1460.10">
    <property type="match status" value="1"/>
</dbReference>
<dbReference type="CDD" id="cd17036">
    <property type="entry name" value="T3SC_YbjN-like_1"/>
    <property type="match status" value="1"/>
</dbReference>
<dbReference type="AlphaFoldDB" id="A0A7C3PES5"/>
<dbReference type="Pfam" id="PF10722">
    <property type="entry name" value="YbjN"/>
    <property type="match status" value="1"/>
</dbReference>
<accession>A0A7C3PES5</accession>
<name>A0A7C3PES5_9CYAN</name>
<protein>
    <submittedName>
        <fullName evidence="1">YbjN domain-containing protein</fullName>
    </submittedName>
</protein>
<organism evidence="1">
    <name type="scientific">Oscillatoriales cyanobacterium SpSt-418</name>
    <dbReference type="NCBI Taxonomy" id="2282169"/>
    <lineage>
        <taxon>Bacteria</taxon>
        <taxon>Bacillati</taxon>
        <taxon>Cyanobacteriota</taxon>
        <taxon>Cyanophyceae</taxon>
        <taxon>Oscillatoriophycideae</taxon>
        <taxon>Oscillatoriales</taxon>
    </lineage>
</organism>
<proteinExistence type="predicted"/>
<sequence length="159" mass="17563">MASFPTETLTPPSEVFSETLVDEMTANQPVDVIEAVIASLDTDKTAMVSQSNGGYTWKFKYGTIEAFVHLTGTSDEDTLTVWARVLKAPFKNEAQLLKEVMELNWSTTLEARFALMVDEIVVVSSRLMADISPGEISRSITIVASLADEYDEPLQAKYC</sequence>
<dbReference type="SUPFAM" id="SSF69635">
    <property type="entry name" value="Type III secretory system chaperone-like"/>
    <property type="match status" value="1"/>
</dbReference>
<evidence type="ECO:0000313" key="1">
    <source>
        <dbReference type="EMBL" id="HFM97759.1"/>
    </source>
</evidence>
<dbReference type="InterPro" id="IPR019660">
    <property type="entry name" value="Put_sensory_transdc_reg_YbjN"/>
</dbReference>
<reference evidence="1" key="1">
    <citation type="journal article" date="2020" name="mSystems">
        <title>Genome- and Community-Level Interaction Insights into Carbon Utilization and Element Cycling Functions of Hydrothermarchaeota in Hydrothermal Sediment.</title>
        <authorList>
            <person name="Zhou Z."/>
            <person name="Liu Y."/>
            <person name="Xu W."/>
            <person name="Pan J."/>
            <person name="Luo Z.H."/>
            <person name="Li M."/>
        </authorList>
    </citation>
    <scope>NUCLEOTIDE SEQUENCE [LARGE SCALE GENOMIC DNA]</scope>
    <source>
        <strain evidence="1">SpSt-418</strain>
    </source>
</reference>
<gene>
    <name evidence="1" type="ORF">ENR64_08310</name>
</gene>
<comment type="caution">
    <text evidence="1">The sequence shown here is derived from an EMBL/GenBank/DDBJ whole genome shotgun (WGS) entry which is preliminary data.</text>
</comment>